<dbReference type="RefSeq" id="WP_208316325.1">
    <property type="nucleotide sequence ID" value="NZ_JAELYA010000010.1"/>
</dbReference>
<evidence type="ECO:0000256" key="5">
    <source>
        <dbReference type="ARBA" id="ARBA00023136"/>
    </source>
</evidence>
<evidence type="ECO:0000256" key="6">
    <source>
        <dbReference type="SAM" id="Phobius"/>
    </source>
</evidence>
<evidence type="ECO:0000256" key="2">
    <source>
        <dbReference type="ARBA" id="ARBA00022475"/>
    </source>
</evidence>
<keyword evidence="4 6" id="KW-1133">Transmembrane helix</keyword>
<comment type="subcellular location">
    <subcellularLocation>
        <location evidence="1">Cell membrane</location>
        <topology evidence="1">Multi-pass membrane protein</topology>
    </subcellularLocation>
</comment>
<evidence type="ECO:0000313" key="8">
    <source>
        <dbReference type="Proteomes" id="UP000669060"/>
    </source>
</evidence>
<dbReference type="Proteomes" id="UP000669060">
    <property type="component" value="Unassembled WGS sequence"/>
</dbReference>
<evidence type="ECO:0000256" key="1">
    <source>
        <dbReference type="ARBA" id="ARBA00004651"/>
    </source>
</evidence>
<dbReference type="PROSITE" id="PS51257">
    <property type="entry name" value="PROKAR_LIPOPROTEIN"/>
    <property type="match status" value="1"/>
</dbReference>
<feature type="transmembrane region" description="Helical" evidence="6">
    <location>
        <begin position="28"/>
        <end position="45"/>
    </location>
</feature>
<feature type="transmembrane region" description="Helical" evidence="6">
    <location>
        <begin position="57"/>
        <end position="78"/>
    </location>
</feature>
<reference evidence="7 8" key="1">
    <citation type="submission" date="2020-12" db="EMBL/GenBank/DDBJ databases">
        <title>Pseudomonas schmalbachii sp. nov. isolated from millipede gut.</title>
        <authorList>
            <person name="Shelomi M."/>
        </authorList>
    </citation>
    <scope>NUCLEOTIDE SEQUENCE [LARGE SCALE GENOMIC DNA]</scope>
    <source>
        <strain evidence="7 8">Milli4</strain>
    </source>
</reference>
<dbReference type="InterPro" id="IPR005171">
    <property type="entry name" value="Cyt_c_oxidase_su4_prok"/>
</dbReference>
<accession>A0ABS3TWB9</accession>
<protein>
    <submittedName>
        <fullName evidence="7">Cytochrome C oxidase subunit IV family protein</fullName>
    </submittedName>
</protein>
<name>A0ABS3TWB9_9PSED</name>
<sequence>MRALFSCWIVLLLLTLVSVSCGSHGERWAMGLVLGCGVAKGWLISERFMELHSAPRLWRILLLAWPLLLALLVGMTLWPGLRE</sequence>
<evidence type="ECO:0000256" key="4">
    <source>
        <dbReference type="ARBA" id="ARBA00022989"/>
    </source>
</evidence>
<organism evidence="7 8">
    <name type="scientific">Pseudomonas schmalbachii</name>
    <dbReference type="NCBI Taxonomy" id="2816993"/>
    <lineage>
        <taxon>Bacteria</taxon>
        <taxon>Pseudomonadati</taxon>
        <taxon>Pseudomonadota</taxon>
        <taxon>Gammaproteobacteria</taxon>
        <taxon>Pseudomonadales</taxon>
        <taxon>Pseudomonadaceae</taxon>
        <taxon>Pseudomonas</taxon>
    </lineage>
</organism>
<keyword evidence="3 6" id="KW-0812">Transmembrane</keyword>
<keyword evidence="5 6" id="KW-0472">Membrane</keyword>
<evidence type="ECO:0000256" key="3">
    <source>
        <dbReference type="ARBA" id="ARBA00022692"/>
    </source>
</evidence>
<keyword evidence="8" id="KW-1185">Reference proteome</keyword>
<dbReference type="EMBL" id="JAELYA010000010">
    <property type="protein sequence ID" value="MBO3277938.1"/>
    <property type="molecule type" value="Genomic_DNA"/>
</dbReference>
<dbReference type="Pfam" id="PF03626">
    <property type="entry name" value="COX4_pro"/>
    <property type="match status" value="1"/>
</dbReference>
<comment type="caution">
    <text evidence="7">The sequence shown here is derived from an EMBL/GenBank/DDBJ whole genome shotgun (WGS) entry which is preliminary data.</text>
</comment>
<evidence type="ECO:0000313" key="7">
    <source>
        <dbReference type="EMBL" id="MBO3277938.1"/>
    </source>
</evidence>
<proteinExistence type="predicted"/>
<gene>
    <name evidence="7" type="ORF">JFY56_22205</name>
</gene>
<keyword evidence="2" id="KW-1003">Cell membrane</keyword>